<evidence type="ECO:0000256" key="3">
    <source>
        <dbReference type="ARBA" id="ARBA00004866"/>
    </source>
</evidence>
<keyword evidence="10" id="KW-0408">Iron</keyword>
<dbReference type="GO" id="GO:0005506">
    <property type="term" value="F:iron ion binding"/>
    <property type="evidence" value="ECO:0007669"/>
    <property type="project" value="InterPro"/>
</dbReference>
<evidence type="ECO:0000256" key="1">
    <source>
        <dbReference type="ARBA" id="ARBA00001962"/>
    </source>
</evidence>
<dbReference type="PANTHER" id="PTHR43756:SF5">
    <property type="entry name" value="CHOLINE MONOOXYGENASE, CHLOROPLASTIC"/>
    <property type="match status" value="1"/>
</dbReference>
<name>A0A9W4JVH0_9EURO</name>
<dbReference type="GO" id="GO:0051537">
    <property type="term" value="F:2 iron, 2 sulfur cluster binding"/>
    <property type="evidence" value="ECO:0007669"/>
    <property type="project" value="UniProtKB-KW"/>
</dbReference>
<evidence type="ECO:0000259" key="13">
    <source>
        <dbReference type="PROSITE" id="PS51296"/>
    </source>
</evidence>
<keyword evidence="9" id="KW-0560">Oxidoreductase</keyword>
<keyword evidence="11" id="KW-0411">Iron-sulfur</keyword>
<evidence type="ECO:0000256" key="2">
    <source>
        <dbReference type="ARBA" id="ARBA00002149"/>
    </source>
</evidence>
<dbReference type="Pfam" id="PF00848">
    <property type="entry name" value="Ring_hydroxyl_A"/>
    <property type="match status" value="1"/>
</dbReference>
<dbReference type="InterPro" id="IPR015879">
    <property type="entry name" value="Ring_hydroxy_dOase_asu_C_dom"/>
</dbReference>
<dbReference type="AlphaFoldDB" id="A0A9W4JVH0"/>
<reference evidence="14" key="1">
    <citation type="submission" date="2021-07" db="EMBL/GenBank/DDBJ databases">
        <authorList>
            <person name="Branca A.L. A."/>
        </authorList>
    </citation>
    <scope>NUCLEOTIDE SEQUENCE</scope>
</reference>
<dbReference type="InterPro" id="IPR036922">
    <property type="entry name" value="Rieske_2Fe-2S_sf"/>
</dbReference>
<dbReference type="EC" id="1.14.15.7" evidence="5"/>
<dbReference type="PROSITE" id="PS51296">
    <property type="entry name" value="RIESKE"/>
    <property type="match status" value="1"/>
</dbReference>
<evidence type="ECO:0000256" key="10">
    <source>
        <dbReference type="ARBA" id="ARBA00023004"/>
    </source>
</evidence>
<dbReference type="SUPFAM" id="SSF50022">
    <property type="entry name" value="ISP domain"/>
    <property type="match status" value="1"/>
</dbReference>
<evidence type="ECO:0000256" key="5">
    <source>
        <dbReference type="ARBA" id="ARBA00012763"/>
    </source>
</evidence>
<comment type="similarity">
    <text evidence="4">Belongs to the choline monooxygenase family.</text>
</comment>
<evidence type="ECO:0000256" key="9">
    <source>
        <dbReference type="ARBA" id="ARBA00023002"/>
    </source>
</evidence>
<gene>
    <name evidence="14" type="ORF">PSALAMII_LOCUS10332</name>
</gene>
<dbReference type="PANTHER" id="PTHR43756">
    <property type="entry name" value="CHOLINE MONOOXYGENASE, CHLOROPLASTIC"/>
    <property type="match status" value="1"/>
</dbReference>
<dbReference type="CDD" id="cd00680">
    <property type="entry name" value="RHO_alpha_C"/>
    <property type="match status" value="1"/>
</dbReference>
<dbReference type="Gene3D" id="3.90.380.10">
    <property type="entry name" value="Naphthalene 1,2-dioxygenase Alpha Subunit, Chain A, domain 1"/>
    <property type="match status" value="2"/>
</dbReference>
<dbReference type="InterPro" id="IPR001663">
    <property type="entry name" value="Rng_hydr_dOase-A"/>
</dbReference>
<dbReference type="GO" id="GO:0019133">
    <property type="term" value="F:choline monooxygenase activity"/>
    <property type="evidence" value="ECO:0007669"/>
    <property type="project" value="UniProtKB-EC"/>
</dbReference>
<keyword evidence="8" id="KW-0479">Metal-binding</keyword>
<sequence>MSMFKSYFGLGATEAPVYDSPPRLLPASWYSSKDTYELERRAVFSRKWLLTTHKLRFPKTGDWLKFNIAGYAFILVRDRDGNVNAFHNICRHRAFPVVTEDGGSARIFSCQYHGWSYGLNGKLAKAPHYQELDGFDKNQNGLFPIHVHVDTNGFVWLNLDADDKPANSWKRDFDGIDLKPRFDGFDFEEYDFDSGWESVGEYNWKTIADNYNENHQHHTDNAGPFTINTHGSIPQIAKALRNASNYYFPNAYMTVSPYAFFMQRFVPTGPTTTAVRYEIYRHKDTSDEDFEHTHEAYKLMVSEDEGVYNETQKNITNRVSTDGELRPRNENSPIYFQSIVRDLVEQHEEIEKQSQGEVWPARQRLPQEAAVSKDDMDFCSKLTEEGGGCCGGKACGAGPAPGPATAPEIMVS</sequence>
<comment type="pathway">
    <text evidence="3">Amine and polyamine biosynthesis; betaine biosynthesis via choline pathway; betaine aldehyde from choline (monooxygenase route): step 1/1.</text>
</comment>
<feature type="domain" description="Rieske" evidence="13">
    <location>
        <begin position="50"/>
        <end position="127"/>
    </location>
</feature>
<evidence type="ECO:0000256" key="6">
    <source>
        <dbReference type="ARBA" id="ARBA00014931"/>
    </source>
</evidence>
<keyword evidence="7" id="KW-0001">2Fe-2S</keyword>
<evidence type="ECO:0000256" key="4">
    <source>
        <dbReference type="ARBA" id="ARBA00010848"/>
    </source>
</evidence>
<comment type="caution">
    <text evidence="14">The sequence shown here is derived from an EMBL/GenBank/DDBJ whole genome shotgun (WGS) entry which is preliminary data.</text>
</comment>
<evidence type="ECO:0000313" key="14">
    <source>
        <dbReference type="EMBL" id="CAG8422200.1"/>
    </source>
</evidence>
<comment type="catalytic activity">
    <reaction evidence="12">
        <text>choline + 2 reduced [2Fe-2S]-[ferredoxin] + O2 + 2 H(+) = betaine aldehyde hydrate + 2 oxidized [2Fe-2S]-[ferredoxin] + H2O</text>
        <dbReference type="Rhea" id="RHEA:17769"/>
        <dbReference type="Rhea" id="RHEA-COMP:10000"/>
        <dbReference type="Rhea" id="RHEA-COMP:10001"/>
        <dbReference type="ChEBI" id="CHEBI:15354"/>
        <dbReference type="ChEBI" id="CHEBI:15377"/>
        <dbReference type="ChEBI" id="CHEBI:15378"/>
        <dbReference type="ChEBI" id="CHEBI:15379"/>
        <dbReference type="ChEBI" id="CHEBI:15870"/>
        <dbReference type="ChEBI" id="CHEBI:33737"/>
        <dbReference type="ChEBI" id="CHEBI:33738"/>
        <dbReference type="EC" id="1.14.15.7"/>
    </reaction>
</comment>
<dbReference type="Pfam" id="PF00355">
    <property type="entry name" value="Rieske"/>
    <property type="match status" value="1"/>
</dbReference>
<evidence type="ECO:0000256" key="8">
    <source>
        <dbReference type="ARBA" id="ARBA00022723"/>
    </source>
</evidence>
<dbReference type="EMBL" id="CAJVPA010000243">
    <property type="protein sequence ID" value="CAG8422200.1"/>
    <property type="molecule type" value="Genomic_DNA"/>
</dbReference>
<dbReference type="SUPFAM" id="SSF55961">
    <property type="entry name" value="Bet v1-like"/>
    <property type="match status" value="1"/>
</dbReference>
<protein>
    <recommendedName>
        <fullName evidence="6">Choline monooxygenase, chloroplastic</fullName>
        <ecNumber evidence="5">1.14.15.7</ecNumber>
    </recommendedName>
</protein>
<dbReference type="OrthoDB" id="426882at2759"/>
<evidence type="ECO:0000313" key="15">
    <source>
        <dbReference type="Proteomes" id="UP001152646"/>
    </source>
</evidence>
<evidence type="ECO:0000256" key="12">
    <source>
        <dbReference type="ARBA" id="ARBA00049097"/>
    </source>
</evidence>
<dbReference type="PRINTS" id="PR00090">
    <property type="entry name" value="RNGDIOXGNASE"/>
</dbReference>
<accession>A0A9W4JVH0</accession>
<organism evidence="14 15">
    <name type="scientific">Penicillium salamii</name>
    <dbReference type="NCBI Taxonomy" id="1612424"/>
    <lineage>
        <taxon>Eukaryota</taxon>
        <taxon>Fungi</taxon>
        <taxon>Dikarya</taxon>
        <taxon>Ascomycota</taxon>
        <taxon>Pezizomycotina</taxon>
        <taxon>Eurotiomycetes</taxon>
        <taxon>Eurotiomycetidae</taxon>
        <taxon>Eurotiales</taxon>
        <taxon>Aspergillaceae</taxon>
        <taxon>Penicillium</taxon>
    </lineage>
</organism>
<evidence type="ECO:0000256" key="7">
    <source>
        <dbReference type="ARBA" id="ARBA00022714"/>
    </source>
</evidence>
<comment type="cofactor">
    <cofactor evidence="1">
        <name>Fe cation</name>
        <dbReference type="ChEBI" id="CHEBI:24875"/>
    </cofactor>
</comment>
<dbReference type="InterPro" id="IPR017941">
    <property type="entry name" value="Rieske_2Fe-2S"/>
</dbReference>
<dbReference type="Gene3D" id="2.102.10.10">
    <property type="entry name" value="Rieske [2Fe-2S] iron-sulphur domain"/>
    <property type="match status" value="1"/>
</dbReference>
<proteinExistence type="inferred from homology"/>
<evidence type="ECO:0000256" key="11">
    <source>
        <dbReference type="ARBA" id="ARBA00023014"/>
    </source>
</evidence>
<comment type="function">
    <text evidence="2">Catalyzes the first step of the osmoprotectant glycine betaine synthesis.</text>
</comment>
<dbReference type="Proteomes" id="UP001152646">
    <property type="component" value="Unassembled WGS sequence"/>
</dbReference>
<dbReference type="CDD" id="cd03469">
    <property type="entry name" value="Rieske_RO_Alpha_N"/>
    <property type="match status" value="1"/>
</dbReference>